<feature type="transmembrane region" description="Helical" evidence="5">
    <location>
        <begin position="243"/>
        <end position="263"/>
    </location>
</feature>
<feature type="transmembrane region" description="Helical" evidence="5">
    <location>
        <begin position="57"/>
        <end position="77"/>
    </location>
</feature>
<evidence type="ECO:0000256" key="2">
    <source>
        <dbReference type="ARBA" id="ARBA00022692"/>
    </source>
</evidence>
<dbReference type="InterPro" id="IPR044878">
    <property type="entry name" value="UbiA_sf"/>
</dbReference>
<keyword evidence="2 5" id="KW-0812">Transmembrane</keyword>
<keyword evidence="4 5" id="KW-0472">Membrane</keyword>
<keyword evidence="3 5" id="KW-1133">Transmembrane helix</keyword>
<evidence type="ECO:0000256" key="5">
    <source>
        <dbReference type="SAM" id="Phobius"/>
    </source>
</evidence>
<dbReference type="RefSeq" id="WP_345484556.1">
    <property type="nucleotide sequence ID" value="NZ_BAAAWU010000001.1"/>
</dbReference>
<gene>
    <name evidence="6" type="ORF">ACFFTP_30380</name>
</gene>
<comment type="subcellular location">
    <subcellularLocation>
        <location evidence="1">Membrane</location>
        <topology evidence="1">Multi-pass membrane protein</topology>
    </subcellularLocation>
</comment>
<evidence type="ECO:0000256" key="4">
    <source>
        <dbReference type="ARBA" id="ARBA00023136"/>
    </source>
</evidence>
<feature type="transmembrane region" description="Helical" evidence="5">
    <location>
        <begin position="178"/>
        <end position="198"/>
    </location>
</feature>
<evidence type="ECO:0000256" key="1">
    <source>
        <dbReference type="ARBA" id="ARBA00004141"/>
    </source>
</evidence>
<sequence>MRPTTDEGPRPLAAAAATRSAGPGAVVGLLKASHPAPTATVTVLAGLLAAAFGLGPASAAGAVAAVVAGQLSIGWCNDRLDLRRDRAAGRRDKPLATGAARPGTVGTAACVALLVCVPLSLACGLGAGVVHLCCVAAGWAYNLWLKRTVLSWLPYALAFGLLPAFLTLTLPGRPWPPPWLTVAAALLGTGAHFANVLPDLDDDLAAGVRGLPQRVGRRGSVVSAAVLALAACVLLTAGPTGRVSPAGAGLIGVTLAVCLTASAGPPALLRGRVPFLALLALSALDATLLVLAVAAPVTGGGGGGP</sequence>
<feature type="transmembrane region" description="Helical" evidence="5">
    <location>
        <begin position="98"/>
        <end position="121"/>
    </location>
</feature>
<evidence type="ECO:0000313" key="6">
    <source>
        <dbReference type="EMBL" id="MFB9558476.1"/>
    </source>
</evidence>
<dbReference type="InterPro" id="IPR000537">
    <property type="entry name" value="UbiA_prenyltransferase"/>
</dbReference>
<evidence type="ECO:0000256" key="3">
    <source>
        <dbReference type="ARBA" id="ARBA00022989"/>
    </source>
</evidence>
<evidence type="ECO:0000313" key="7">
    <source>
        <dbReference type="Proteomes" id="UP001589716"/>
    </source>
</evidence>
<dbReference type="Gene3D" id="1.10.357.140">
    <property type="entry name" value="UbiA prenyltransferase"/>
    <property type="match status" value="1"/>
</dbReference>
<dbReference type="Proteomes" id="UP001589716">
    <property type="component" value="Unassembled WGS sequence"/>
</dbReference>
<dbReference type="Pfam" id="PF01040">
    <property type="entry name" value="UbiA"/>
    <property type="match status" value="1"/>
</dbReference>
<dbReference type="EMBL" id="JBHMCT010000023">
    <property type="protein sequence ID" value="MFB9558476.1"/>
    <property type="molecule type" value="Genomic_DNA"/>
</dbReference>
<feature type="transmembrane region" description="Helical" evidence="5">
    <location>
        <begin position="275"/>
        <end position="295"/>
    </location>
</feature>
<feature type="transmembrane region" description="Helical" evidence="5">
    <location>
        <begin position="219"/>
        <end position="237"/>
    </location>
</feature>
<comment type="caution">
    <text evidence="6">The sequence shown here is derived from an EMBL/GenBank/DDBJ whole genome shotgun (WGS) entry which is preliminary data.</text>
</comment>
<organism evidence="6 7">
    <name type="scientific">Streptomyces roseoviridis</name>
    <dbReference type="NCBI Taxonomy" id="67361"/>
    <lineage>
        <taxon>Bacteria</taxon>
        <taxon>Bacillati</taxon>
        <taxon>Actinomycetota</taxon>
        <taxon>Actinomycetes</taxon>
        <taxon>Kitasatosporales</taxon>
        <taxon>Streptomycetaceae</taxon>
        <taxon>Streptomyces</taxon>
    </lineage>
</organism>
<name>A0ABV5QY82_9ACTN</name>
<proteinExistence type="predicted"/>
<keyword evidence="7" id="KW-1185">Reference proteome</keyword>
<protein>
    <submittedName>
        <fullName evidence="6">UbiA family prenyltransferase</fullName>
    </submittedName>
</protein>
<reference evidence="6 7" key="1">
    <citation type="submission" date="2024-09" db="EMBL/GenBank/DDBJ databases">
        <authorList>
            <person name="Sun Q."/>
            <person name="Mori K."/>
        </authorList>
    </citation>
    <scope>NUCLEOTIDE SEQUENCE [LARGE SCALE GENOMIC DNA]</scope>
    <source>
        <strain evidence="6 7">JCM 4414</strain>
    </source>
</reference>
<feature type="transmembrane region" description="Helical" evidence="5">
    <location>
        <begin position="152"/>
        <end position="172"/>
    </location>
</feature>
<accession>A0ABV5QY82</accession>